<feature type="region of interest" description="Disordered" evidence="5">
    <location>
        <begin position="55"/>
        <end position="108"/>
    </location>
</feature>
<dbReference type="PANTHER" id="PTHR10782:SF4">
    <property type="entry name" value="TONALLI, ISOFORM E"/>
    <property type="match status" value="1"/>
</dbReference>
<feature type="compositionally biased region" description="Low complexity" evidence="5">
    <location>
        <begin position="199"/>
        <end position="208"/>
    </location>
</feature>
<feature type="region of interest" description="Disordered" evidence="5">
    <location>
        <begin position="533"/>
        <end position="598"/>
    </location>
</feature>
<proteinExistence type="predicted"/>
<dbReference type="InterPro" id="IPR013083">
    <property type="entry name" value="Znf_RING/FYVE/PHD"/>
</dbReference>
<evidence type="ECO:0000256" key="3">
    <source>
        <dbReference type="ARBA" id="ARBA00022833"/>
    </source>
</evidence>
<dbReference type="GO" id="GO:0000785">
    <property type="term" value="C:chromatin"/>
    <property type="evidence" value="ECO:0007669"/>
    <property type="project" value="TreeGrafter"/>
</dbReference>
<evidence type="ECO:0000313" key="7">
    <source>
        <dbReference type="EMBL" id="RAR06263.1"/>
    </source>
</evidence>
<gene>
    <name evidence="7" type="ORF">DDE83_007018</name>
</gene>
<dbReference type="GO" id="GO:0061665">
    <property type="term" value="F:SUMO ligase activity"/>
    <property type="evidence" value="ECO:0007669"/>
    <property type="project" value="TreeGrafter"/>
</dbReference>
<evidence type="ECO:0000256" key="1">
    <source>
        <dbReference type="ARBA" id="ARBA00022723"/>
    </source>
</evidence>
<dbReference type="Pfam" id="PF02891">
    <property type="entry name" value="zf-MIZ"/>
    <property type="match status" value="1"/>
</dbReference>
<dbReference type="EMBL" id="QGDH01000118">
    <property type="protein sequence ID" value="RAR06263.1"/>
    <property type="molecule type" value="Genomic_DNA"/>
</dbReference>
<dbReference type="PANTHER" id="PTHR10782">
    <property type="entry name" value="ZINC FINGER MIZ DOMAIN-CONTAINING PROTEIN"/>
    <property type="match status" value="1"/>
</dbReference>
<organism evidence="7 8">
    <name type="scientific">Stemphylium lycopersici</name>
    <name type="common">Tomato gray leaf spot disease fungus</name>
    <name type="synonym">Thyrospora lycopersici</name>
    <dbReference type="NCBI Taxonomy" id="183478"/>
    <lineage>
        <taxon>Eukaryota</taxon>
        <taxon>Fungi</taxon>
        <taxon>Dikarya</taxon>
        <taxon>Ascomycota</taxon>
        <taxon>Pezizomycotina</taxon>
        <taxon>Dothideomycetes</taxon>
        <taxon>Pleosporomycetidae</taxon>
        <taxon>Pleosporales</taxon>
        <taxon>Pleosporineae</taxon>
        <taxon>Pleosporaceae</taxon>
        <taxon>Stemphylium</taxon>
    </lineage>
</organism>
<feature type="region of interest" description="Disordered" evidence="5">
    <location>
        <begin position="136"/>
        <end position="301"/>
    </location>
</feature>
<feature type="compositionally biased region" description="Low complexity" evidence="5">
    <location>
        <begin position="146"/>
        <end position="156"/>
    </location>
</feature>
<dbReference type="AlphaFoldDB" id="A0A364MXT2"/>
<accession>A0A364MXT2</accession>
<keyword evidence="3" id="KW-0862">Zinc</keyword>
<dbReference type="STRING" id="183478.A0A364MXT2"/>
<evidence type="ECO:0000313" key="8">
    <source>
        <dbReference type="Proteomes" id="UP000249619"/>
    </source>
</evidence>
<comment type="caution">
    <text evidence="7">The sequence shown here is derived from an EMBL/GenBank/DDBJ whole genome shotgun (WGS) entry which is preliminary data.</text>
</comment>
<evidence type="ECO:0000256" key="4">
    <source>
        <dbReference type="PROSITE-ProRule" id="PRU00452"/>
    </source>
</evidence>
<keyword evidence="2 4" id="KW-0863">Zinc-finger</keyword>
<evidence type="ECO:0000256" key="5">
    <source>
        <dbReference type="SAM" id="MobiDB-lite"/>
    </source>
</evidence>
<feature type="compositionally biased region" description="Basic and acidic residues" evidence="5">
    <location>
        <begin position="920"/>
        <end position="932"/>
    </location>
</feature>
<evidence type="ECO:0000259" key="6">
    <source>
        <dbReference type="PROSITE" id="PS51044"/>
    </source>
</evidence>
<name>A0A364MXT2_STELY</name>
<dbReference type="Gene3D" id="3.30.40.10">
    <property type="entry name" value="Zinc/RING finger domain, C3HC4 (zinc finger)"/>
    <property type="match status" value="1"/>
</dbReference>
<feature type="compositionally biased region" description="Pro residues" evidence="5">
    <location>
        <begin position="272"/>
        <end position="287"/>
    </location>
</feature>
<evidence type="ECO:0000256" key="2">
    <source>
        <dbReference type="ARBA" id="ARBA00022771"/>
    </source>
</evidence>
<dbReference type="Proteomes" id="UP000249619">
    <property type="component" value="Unassembled WGS sequence"/>
</dbReference>
<dbReference type="PROSITE" id="PS51044">
    <property type="entry name" value="ZF_SP_RING"/>
    <property type="match status" value="1"/>
</dbReference>
<feature type="region of interest" description="Disordered" evidence="5">
    <location>
        <begin position="920"/>
        <end position="964"/>
    </location>
</feature>
<feature type="domain" description="SP-RING-type" evidence="6">
    <location>
        <begin position="810"/>
        <end position="900"/>
    </location>
</feature>
<sequence>MVPGTRPPPDDATAQTLHYALGNLGGRQKSWMVMPTNTPISPPLVPADLATNPLPFPVRARGRPQKYNVQPLPASTSTSAYTRDPGPVSRKRPHSPTTDATAEPQARRQSDFLPLSNSACPQLPNTATYVPLATAVLPSPTPNEEATNNATRSRTTAFHHARAGHAPESSLAAPYPSTDSQPQHKVLRHRPTHSDQGRPGAPATAMSAPSPPVAPFTHPDFPRNPSRDHSQANPPILGHMQSRSPSFGNQANTHMPSPHLPQLLPFYNVPPSRTPPQQAPFNSPPPSSSRGTIASQPPPGYTVQDCLNRLDGFHAINPVSPDHPRDGHRLAVLRDATQYQDWSYLTMHQYYCMLTNYPDALPADLKNSPDLHHALSVLQDVLDTNETLSPTLVHFFTCERRRCPPLAQELSTFLSISSLTFQRLVFTAFLRSIWRKVPRNALQARYEAHAVALFQENQLGYFRRLAQQHSAQSQRDQHIEFQNCSSKLTGLVQGLEAVLREQGFLLADQSIRISQQQQRFDNATPRTNTHTQAVANNRPVGPHPAQAAIQQSRGRGLVPPVQDRPSLPPRPAPTPQQQKPNSLFPPSRYQQPSQRIPNPPRFALHQAHLRSPILCAETKSSPLYAFHQAYIKRPARLTKTGRSIEQWTFNLSSNEMKMIPRTVHNVMGAPGTRDVNERSKIARLRCVKWKQGEKDPEEHTWAVTDTSWIPFSYFSLNGTPLQARKKLHHGKDLPIDITDLLKEGENLLEATVMARSGDASHLNYLVAIEAVGVLLHESIKNYCVNENRVSAKEVLQSIKNKLSCSGDDGDDDDLSVVQSSITIGLRDPFSQAKMCDIPVRSKACTHYDCFDLEIFLGSRARKGDVSVADQWKCPICASDARPHMLMFDGFNADVKRQLEAQGLADTRHIIFSQDGSWKPKAEVREGVSDDPRSPVPKCASVPPARSSAPRTSIPADVEIIDLSD</sequence>
<keyword evidence="8" id="KW-1185">Reference proteome</keyword>
<keyword evidence="1" id="KW-0479">Metal-binding</keyword>
<dbReference type="InterPro" id="IPR004181">
    <property type="entry name" value="Znf_MIZ"/>
</dbReference>
<dbReference type="GO" id="GO:0008270">
    <property type="term" value="F:zinc ion binding"/>
    <property type="evidence" value="ECO:0007669"/>
    <property type="project" value="UniProtKB-KW"/>
</dbReference>
<dbReference type="GO" id="GO:0016925">
    <property type="term" value="P:protein sumoylation"/>
    <property type="evidence" value="ECO:0007669"/>
    <property type="project" value="TreeGrafter"/>
</dbReference>
<feature type="compositionally biased region" description="Polar residues" evidence="5">
    <location>
        <begin position="241"/>
        <end position="255"/>
    </location>
</feature>
<protein>
    <submittedName>
        <fullName evidence="7">Miz zinc finger domain-containing protein</fullName>
    </submittedName>
</protein>
<reference evidence="8" key="1">
    <citation type="submission" date="2018-05" db="EMBL/GenBank/DDBJ databases">
        <title>Draft genome sequence of Stemphylium lycopersici strain CIDEFI 213.</title>
        <authorList>
            <person name="Medina R."/>
            <person name="Franco M.E.E."/>
            <person name="Lucentini C.G."/>
            <person name="Saparrat M.C.N."/>
            <person name="Balatti P.A."/>
        </authorList>
    </citation>
    <scope>NUCLEOTIDE SEQUENCE [LARGE SCALE GENOMIC DNA]</scope>
    <source>
        <strain evidence="8">CIDEFI 213</strain>
    </source>
</reference>